<dbReference type="AlphaFoldDB" id="A0A653F357"/>
<accession>A0A653F357</accession>
<protein>
    <submittedName>
        <fullName evidence="1">Uncharacterized protein</fullName>
    </submittedName>
</protein>
<dbReference type="EMBL" id="LR589362">
    <property type="protein sequence ID" value="VTP04185.1"/>
    <property type="molecule type" value="Genomic_DNA"/>
</dbReference>
<gene>
    <name evidence="1" type="ORF">BIN_B_04288</name>
</gene>
<evidence type="ECO:0000313" key="1">
    <source>
        <dbReference type="EMBL" id="VTP04185.1"/>
    </source>
</evidence>
<reference evidence="1" key="1">
    <citation type="submission" date="2019-05" db="EMBL/GenBank/DDBJ databases">
        <authorList>
            <person name="Naeem R."/>
            <person name="Antony C."/>
            <person name="Guan Q."/>
        </authorList>
    </citation>
    <scope>NUCLEOTIDE SEQUENCE</scope>
    <source>
        <strain evidence="1">3</strain>
    </source>
</reference>
<sequence length="75" mass="8628">MEHPDDIYIHYGLECVGIDLQNRAKRNNPGVCYQNVYPPEMLDRSIRGFLHRAEIAHISADGQHPVVTELRSTRL</sequence>
<proteinExistence type="predicted"/>
<organism evidence="1">
    <name type="scientific">Mycobacterium kansasii</name>
    <dbReference type="NCBI Taxonomy" id="1768"/>
    <lineage>
        <taxon>Bacteria</taxon>
        <taxon>Bacillati</taxon>
        <taxon>Actinomycetota</taxon>
        <taxon>Actinomycetes</taxon>
        <taxon>Mycobacteriales</taxon>
        <taxon>Mycobacteriaceae</taxon>
        <taxon>Mycobacterium</taxon>
    </lineage>
</organism>
<name>A0A653F357_MYCKA</name>